<feature type="domain" description="BPL/LPL catalytic" evidence="7">
    <location>
        <begin position="69"/>
        <end position="261"/>
    </location>
</feature>
<keyword evidence="9" id="KW-1185">Reference proteome</keyword>
<dbReference type="Pfam" id="PF02237">
    <property type="entry name" value="BPL_C"/>
    <property type="match status" value="1"/>
</dbReference>
<evidence type="ECO:0000256" key="6">
    <source>
        <dbReference type="HAMAP-Rule" id="MF_00978"/>
    </source>
</evidence>
<keyword evidence="2 6" id="KW-0547">Nucleotide-binding</keyword>
<dbReference type="PROSITE" id="PS51733">
    <property type="entry name" value="BPL_LPL_CATALYTIC"/>
    <property type="match status" value="1"/>
</dbReference>
<dbReference type="GO" id="GO:0005737">
    <property type="term" value="C:cytoplasm"/>
    <property type="evidence" value="ECO:0007669"/>
    <property type="project" value="TreeGrafter"/>
</dbReference>
<keyword evidence="4 6" id="KW-0238">DNA-binding</keyword>
<dbReference type="CDD" id="cd00090">
    <property type="entry name" value="HTH_ARSR"/>
    <property type="match status" value="1"/>
</dbReference>
<dbReference type="InterPro" id="IPR036388">
    <property type="entry name" value="WH-like_DNA-bd_sf"/>
</dbReference>
<keyword evidence="1 6" id="KW-0436">Ligase</keyword>
<dbReference type="RefSeq" id="WP_110394593.1">
    <property type="nucleotide sequence ID" value="NZ_JBHUHB010000001.1"/>
</dbReference>
<dbReference type="InterPro" id="IPR004143">
    <property type="entry name" value="BPL_LPL_catalytic"/>
</dbReference>
<dbReference type="GO" id="GO:0009249">
    <property type="term" value="P:protein lipoylation"/>
    <property type="evidence" value="ECO:0007669"/>
    <property type="project" value="UniProtKB-ARBA"/>
</dbReference>
<dbReference type="InterPro" id="IPR003142">
    <property type="entry name" value="BPL_C"/>
</dbReference>
<gene>
    <name evidence="6" type="primary">birA</name>
    <name evidence="8" type="ORF">DFR56_103272</name>
</gene>
<protein>
    <recommendedName>
        <fullName evidence="6">Bifunctional ligase/repressor BirA</fullName>
    </recommendedName>
    <alternativeName>
        <fullName evidence="6">Biotin--[acetyl-CoA-carboxylase] ligase</fullName>
        <ecNumber evidence="6">6.3.4.15</ecNumber>
    </alternativeName>
    <alternativeName>
        <fullName evidence="6">Biotin--protein ligase</fullName>
    </alternativeName>
    <alternativeName>
        <fullName evidence="6">Biotin-[acetyl-CoA carboxylase] synthetase</fullName>
    </alternativeName>
</protein>
<comment type="function">
    <text evidence="6">Acts both as a biotin--[acetyl-CoA-carboxylase] ligase and a repressor.</text>
</comment>
<dbReference type="InterPro" id="IPR045864">
    <property type="entry name" value="aa-tRNA-synth_II/BPL/LPL"/>
</dbReference>
<dbReference type="InterPro" id="IPR030855">
    <property type="entry name" value="Bifunct_BirA"/>
</dbReference>
<keyword evidence="6" id="KW-0678">Repressor</keyword>
<feature type="DNA-binding region" description="H-T-H motif" evidence="6">
    <location>
        <begin position="22"/>
        <end position="41"/>
    </location>
</feature>
<comment type="catalytic activity">
    <reaction evidence="6">
        <text>biotin + L-lysyl-[protein] + ATP = N(6)-biotinyl-L-lysyl-[protein] + AMP + diphosphate + H(+)</text>
        <dbReference type="Rhea" id="RHEA:11756"/>
        <dbReference type="Rhea" id="RHEA-COMP:9752"/>
        <dbReference type="Rhea" id="RHEA-COMP:10505"/>
        <dbReference type="ChEBI" id="CHEBI:15378"/>
        <dbReference type="ChEBI" id="CHEBI:29969"/>
        <dbReference type="ChEBI" id="CHEBI:30616"/>
        <dbReference type="ChEBI" id="CHEBI:33019"/>
        <dbReference type="ChEBI" id="CHEBI:57586"/>
        <dbReference type="ChEBI" id="CHEBI:83144"/>
        <dbReference type="ChEBI" id="CHEBI:456215"/>
        <dbReference type="EC" id="6.3.4.15"/>
    </reaction>
</comment>
<sequence>MSSTRNKLIQLLSTHKESYISGQFLSDELNISRSAIWKHMNELKKDGYEIEGKAKKGYRIISYPNKLSENTLSWGLNTEWLGQTIIHKESTTSTQRIAHELALNGAKHGTIVIADEQTKGKGRIDRAFHSNNGKGIWMSMILRPSILPFLAPQLTLLTATVIANVIDDYANIKPQIKWPNDILIHGKKMTGILTEMQAEQDQVLYVIVGTGININQAKEDLPEDIQKKATSLQIETGKHWDMLPMIQQILRTFEKKYSNYINHGFQDVKQTWENYGFRMNERLQIKSGKEEWEGIFLGIAEDGALLAKKDDGKIEKVYSAEISWF</sequence>
<dbReference type="GO" id="GO:0005524">
    <property type="term" value="F:ATP binding"/>
    <property type="evidence" value="ECO:0007669"/>
    <property type="project" value="UniProtKB-UniRule"/>
</dbReference>
<dbReference type="InterPro" id="IPR036390">
    <property type="entry name" value="WH_DNA-bd_sf"/>
</dbReference>
<comment type="caution">
    <text evidence="6">Lacks conserved residue(s) required for the propagation of feature annotation.</text>
</comment>
<comment type="similarity">
    <text evidence="6">Belongs to the biotin--protein ligase family.</text>
</comment>
<evidence type="ECO:0000313" key="9">
    <source>
        <dbReference type="Proteomes" id="UP000247978"/>
    </source>
</evidence>
<evidence type="ECO:0000256" key="5">
    <source>
        <dbReference type="ARBA" id="ARBA00023267"/>
    </source>
</evidence>
<dbReference type="Pfam" id="PF08279">
    <property type="entry name" value="HTH_11"/>
    <property type="match status" value="1"/>
</dbReference>
<dbReference type="GO" id="GO:0004077">
    <property type="term" value="F:biotin--[biotin carboxyl-carrier protein] ligase activity"/>
    <property type="evidence" value="ECO:0007669"/>
    <property type="project" value="UniProtKB-UniRule"/>
</dbReference>
<accession>A0A2V3W4Y9</accession>
<keyword evidence="6" id="KW-0805">Transcription regulation</keyword>
<dbReference type="GO" id="GO:0003677">
    <property type="term" value="F:DNA binding"/>
    <property type="evidence" value="ECO:0007669"/>
    <property type="project" value="UniProtKB-UniRule"/>
</dbReference>
<comment type="caution">
    <text evidence="8">The sequence shown here is derived from an EMBL/GenBank/DDBJ whole genome shotgun (WGS) entry which is preliminary data.</text>
</comment>
<dbReference type="HAMAP" id="MF_00978">
    <property type="entry name" value="Bifunct_BirA"/>
    <property type="match status" value="1"/>
</dbReference>
<evidence type="ECO:0000256" key="2">
    <source>
        <dbReference type="ARBA" id="ARBA00022741"/>
    </source>
</evidence>
<keyword evidence="3 6" id="KW-0067">ATP-binding</keyword>
<dbReference type="Gene3D" id="2.30.30.100">
    <property type="match status" value="1"/>
</dbReference>
<dbReference type="Gene3D" id="1.10.10.10">
    <property type="entry name" value="Winged helix-like DNA-binding domain superfamily/Winged helix DNA-binding domain"/>
    <property type="match status" value="1"/>
</dbReference>
<proteinExistence type="inferred from homology"/>
<dbReference type="InterPro" id="IPR013196">
    <property type="entry name" value="HTH_11"/>
</dbReference>
<keyword evidence="6" id="KW-0804">Transcription</keyword>
<dbReference type="GO" id="GO:0016740">
    <property type="term" value="F:transferase activity"/>
    <property type="evidence" value="ECO:0007669"/>
    <property type="project" value="UniProtKB-ARBA"/>
</dbReference>
<evidence type="ECO:0000256" key="4">
    <source>
        <dbReference type="ARBA" id="ARBA00023125"/>
    </source>
</evidence>
<dbReference type="GO" id="GO:0006355">
    <property type="term" value="P:regulation of DNA-templated transcription"/>
    <property type="evidence" value="ECO:0007669"/>
    <property type="project" value="UniProtKB-UniRule"/>
</dbReference>
<dbReference type="EMBL" id="QJJQ01000003">
    <property type="protein sequence ID" value="PXW88766.1"/>
    <property type="molecule type" value="Genomic_DNA"/>
</dbReference>
<dbReference type="Pfam" id="PF03099">
    <property type="entry name" value="BPL_LplA_LipB"/>
    <property type="match status" value="1"/>
</dbReference>
<dbReference type="InterPro" id="IPR004408">
    <property type="entry name" value="Biotin_CoA_COase_ligase"/>
</dbReference>
<dbReference type="SUPFAM" id="SSF55681">
    <property type="entry name" value="Class II aaRS and biotin synthetases"/>
    <property type="match status" value="1"/>
</dbReference>
<dbReference type="Proteomes" id="UP000247978">
    <property type="component" value="Unassembled WGS sequence"/>
</dbReference>
<evidence type="ECO:0000256" key="3">
    <source>
        <dbReference type="ARBA" id="ARBA00022840"/>
    </source>
</evidence>
<feature type="binding site" evidence="6">
    <location>
        <position position="188"/>
    </location>
    <ligand>
        <name>biotin</name>
        <dbReference type="ChEBI" id="CHEBI:57586"/>
    </ligand>
</feature>
<name>A0A2V3W4Y9_9BACI</name>
<dbReference type="InterPro" id="IPR008988">
    <property type="entry name" value="Transcriptional_repressor_C"/>
</dbReference>
<dbReference type="CDD" id="cd16442">
    <property type="entry name" value="BPL"/>
    <property type="match status" value="1"/>
</dbReference>
<dbReference type="NCBIfam" id="TIGR00121">
    <property type="entry name" value="birA_ligase"/>
    <property type="match status" value="1"/>
</dbReference>
<dbReference type="SUPFAM" id="SSF46785">
    <property type="entry name" value="Winged helix' DNA-binding domain"/>
    <property type="match status" value="1"/>
</dbReference>
<dbReference type="PANTHER" id="PTHR12835">
    <property type="entry name" value="BIOTIN PROTEIN LIGASE"/>
    <property type="match status" value="1"/>
</dbReference>
<dbReference type="Gene3D" id="3.30.930.10">
    <property type="entry name" value="Bira Bifunctional Protein, Domain 2"/>
    <property type="match status" value="1"/>
</dbReference>
<dbReference type="PANTHER" id="PTHR12835:SF5">
    <property type="entry name" value="BIOTIN--PROTEIN LIGASE"/>
    <property type="match status" value="1"/>
</dbReference>
<dbReference type="OrthoDB" id="9807064at2"/>
<dbReference type="InterPro" id="IPR011991">
    <property type="entry name" value="ArsR-like_HTH"/>
</dbReference>
<dbReference type="SUPFAM" id="SSF50037">
    <property type="entry name" value="C-terminal domain of transcriptional repressors"/>
    <property type="match status" value="1"/>
</dbReference>
<dbReference type="EC" id="6.3.4.15" evidence="6"/>
<evidence type="ECO:0000313" key="8">
    <source>
        <dbReference type="EMBL" id="PXW88766.1"/>
    </source>
</evidence>
<evidence type="ECO:0000259" key="7">
    <source>
        <dbReference type="PROSITE" id="PS51733"/>
    </source>
</evidence>
<organism evidence="8 9">
    <name type="scientific">Pseudogracilibacillus auburnensis</name>
    <dbReference type="NCBI Taxonomy" id="1494959"/>
    <lineage>
        <taxon>Bacteria</taxon>
        <taxon>Bacillati</taxon>
        <taxon>Bacillota</taxon>
        <taxon>Bacilli</taxon>
        <taxon>Bacillales</taxon>
        <taxon>Bacillaceae</taxon>
        <taxon>Pseudogracilibacillus</taxon>
    </lineage>
</organism>
<dbReference type="AlphaFoldDB" id="A0A2V3W4Y9"/>
<feature type="binding site" evidence="6">
    <location>
        <position position="117"/>
    </location>
    <ligand>
        <name>biotin</name>
        <dbReference type="ChEBI" id="CHEBI:57586"/>
    </ligand>
</feature>
<evidence type="ECO:0000256" key="1">
    <source>
        <dbReference type="ARBA" id="ARBA00022598"/>
    </source>
</evidence>
<keyword evidence="5 6" id="KW-0092">Biotin</keyword>
<reference evidence="8 9" key="1">
    <citation type="submission" date="2018-05" db="EMBL/GenBank/DDBJ databases">
        <title>Genomic Encyclopedia of Type Strains, Phase IV (KMG-IV): sequencing the most valuable type-strain genomes for metagenomic binning, comparative biology and taxonomic classification.</title>
        <authorList>
            <person name="Goeker M."/>
        </authorList>
    </citation>
    <scope>NUCLEOTIDE SEQUENCE [LARGE SCALE GENOMIC DNA]</scope>
    <source>
        <strain evidence="8 9">DSM 28556</strain>
    </source>
</reference>